<dbReference type="InterPro" id="IPR001757">
    <property type="entry name" value="P_typ_ATPase"/>
</dbReference>
<comment type="similarity">
    <text evidence="2 11">Belongs to the cation transport ATPase (P-type) (TC 3.A.3) family. Type IB subfamily.</text>
</comment>
<dbReference type="InterPro" id="IPR023214">
    <property type="entry name" value="HAD_sf"/>
</dbReference>
<keyword evidence="10 11" id="KW-0472">Membrane</keyword>
<evidence type="ECO:0000256" key="2">
    <source>
        <dbReference type="ARBA" id="ARBA00006024"/>
    </source>
</evidence>
<keyword evidence="8" id="KW-1278">Translocase</keyword>
<dbReference type="InterPro" id="IPR023299">
    <property type="entry name" value="ATPase_P-typ_cyto_dom_N"/>
</dbReference>
<evidence type="ECO:0000256" key="6">
    <source>
        <dbReference type="ARBA" id="ARBA00022741"/>
    </source>
</evidence>
<feature type="transmembrane region" description="Helical" evidence="11">
    <location>
        <begin position="676"/>
        <end position="695"/>
    </location>
</feature>
<dbReference type="InterPro" id="IPR027256">
    <property type="entry name" value="P-typ_ATPase_IB"/>
</dbReference>
<dbReference type="OrthoDB" id="9814270at2"/>
<keyword evidence="7 11" id="KW-0067">ATP-binding</keyword>
<comment type="subcellular location">
    <subcellularLocation>
        <location evidence="1">Cell membrane</location>
        <topology evidence="1">Multi-pass membrane protein</topology>
    </subcellularLocation>
</comment>
<dbReference type="InterPro" id="IPR044492">
    <property type="entry name" value="P_typ_ATPase_HD_dom"/>
</dbReference>
<name>A0A378JQM0_9GAMM</name>
<dbReference type="SUPFAM" id="SSF81653">
    <property type="entry name" value="Calcium ATPase, transduction domain A"/>
    <property type="match status" value="1"/>
</dbReference>
<evidence type="ECO:0000256" key="1">
    <source>
        <dbReference type="ARBA" id="ARBA00004651"/>
    </source>
</evidence>
<feature type="transmembrane region" description="Helical" evidence="11">
    <location>
        <begin position="79"/>
        <end position="98"/>
    </location>
</feature>
<dbReference type="InterPro" id="IPR018303">
    <property type="entry name" value="ATPase_P-typ_P_site"/>
</dbReference>
<dbReference type="InterPro" id="IPR059000">
    <property type="entry name" value="ATPase_P-type_domA"/>
</dbReference>
<dbReference type="GO" id="GO:0016887">
    <property type="term" value="F:ATP hydrolysis activity"/>
    <property type="evidence" value="ECO:0007669"/>
    <property type="project" value="InterPro"/>
</dbReference>
<dbReference type="NCBIfam" id="TIGR01525">
    <property type="entry name" value="ATPase-IB_hvy"/>
    <property type="match status" value="1"/>
</dbReference>
<dbReference type="FunFam" id="2.70.150.10:FF:000020">
    <property type="entry name" value="Copper-exporting P-type ATPase A"/>
    <property type="match status" value="1"/>
</dbReference>
<dbReference type="Pfam" id="PF00122">
    <property type="entry name" value="E1-E2_ATPase"/>
    <property type="match status" value="1"/>
</dbReference>
<dbReference type="PANTHER" id="PTHR43520:SF8">
    <property type="entry name" value="P-TYPE CU(+) TRANSPORTER"/>
    <property type="match status" value="1"/>
</dbReference>
<dbReference type="SFLD" id="SFLDF00027">
    <property type="entry name" value="p-type_atpase"/>
    <property type="match status" value="1"/>
</dbReference>
<gene>
    <name evidence="14" type="primary">copA_2</name>
    <name evidence="14" type="ORF">NCTC13315_02858</name>
</gene>
<evidence type="ECO:0000256" key="7">
    <source>
        <dbReference type="ARBA" id="ARBA00022840"/>
    </source>
</evidence>
<dbReference type="GO" id="GO:0005524">
    <property type="term" value="F:ATP binding"/>
    <property type="evidence" value="ECO:0007669"/>
    <property type="project" value="UniProtKB-UniRule"/>
</dbReference>
<dbReference type="RefSeq" id="WP_115304131.1">
    <property type="nucleotide sequence ID" value="NZ_CAAAHO010000010.1"/>
</dbReference>
<feature type="transmembrane region" description="Helical" evidence="11">
    <location>
        <begin position="143"/>
        <end position="166"/>
    </location>
</feature>
<feature type="domain" description="Heavy metal binding" evidence="13">
    <location>
        <begin position="36"/>
        <end position="62"/>
    </location>
</feature>
<dbReference type="EC" id="3.6.3.4" evidence="14"/>
<dbReference type="GO" id="GO:0005507">
    <property type="term" value="F:copper ion binding"/>
    <property type="evidence" value="ECO:0007669"/>
    <property type="project" value="TreeGrafter"/>
</dbReference>
<evidence type="ECO:0000259" key="12">
    <source>
        <dbReference type="Pfam" id="PF00122"/>
    </source>
</evidence>
<reference evidence="14 15" key="1">
    <citation type="submission" date="2018-06" db="EMBL/GenBank/DDBJ databases">
        <authorList>
            <consortium name="Pathogen Informatics"/>
            <person name="Doyle S."/>
        </authorList>
    </citation>
    <scope>NUCLEOTIDE SEQUENCE [LARGE SCALE GENOMIC DNA]</scope>
    <source>
        <strain evidence="14 15">NCTC13315</strain>
    </source>
</reference>
<feature type="domain" description="P-type ATPase A" evidence="12">
    <location>
        <begin position="218"/>
        <end position="318"/>
    </location>
</feature>
<dbReference type="Gene3D" id="2.70.150.10">
    <property type="entry name" value="Calcium-transporting ATPase, cytoplasmic transduction domain A"/>
    <property type="match status" value="1"/>
</dbReference>
<evidence type="ECO:0000256" key="4">
    <source>
        <dbReference type="ARBA" id="ARBA00022692"/>
    </source>
</evidence>
<dbReference type="PRINTS" id="PR00119">
    <property type="entry name" value="CATATPASE"/>
</dbReference>
<evidence type="ECO:0000256" key="5">
    <source>
        <dbReference type="ARBA" id="ARBA00022723"/>
    </source>
</evidence>
<dbReference type="SUPFAM" id="SSF81665">
    <property type="entry name" value="Calcium ATPase, transmembrane domain M"/>
    <property type="match status" value="1"/>
</dbReference>
<keyword evidence="15" id="KW-1185">Reference proteome</keyword>
<dbReference type="GO" id="GO:0055070">
    <property type="term" value="P:copper ion homeostasis"/>
    <property type="evidence" value="ECO:0007669"/>
    <property type="project" value="TreeGrafter"/>
</dbReference>
<keyword evidence="14" id="KW-0378">Hydrolase</keyword>
<dbReference type="PANTHER" id="PTHR43520">
    <property type="entry name" value="ATP7, ISOFORM B"/>
    <property type="match status" value="1"/>
</dbReference>
<evidence type="ECO:0000313" key="15">
    <source>
        <dbReference type="Proteomes" id="UP000254968"/>
    </source>
</evidence>
<dbReference type="PRINTS" id="PR00943">
    <property type="entry name" value="CUATPASE"/>
</dbReference>
<feature type="transmembrane region" description="Helical" evidence="11">
    <location>
        <begin position="363"/>
        <end position="385"/>
    </location>
</feature>
<evidence type="ECO:0000259" key="13">
    <source>
        <dbReference type="Pfam" id="PF19335"/>
    </source>
</evidence>
<keyword evidence="4 11" id="KW-0812">Transmembrane</keyword>
<evidence type="ECO:0000256" key="8">
    <source>
        <dbReference type="ARBA" id="ARBA00022967"/>
    </source>
</evidence>
<keyword evidence="6 11" id="KW-0547">Nucleotide-binding</keyword>
<dbReference type="EMBL" id="UGNV01000002">
    <property type="protein sequence ID" value="STX55486.1"/>
    <property type="molecule type" value="Genomic_DNA"/>
</dbReference>
<sequence length="730" mass="78726">MINSENNAQHDTNAHKCCAHQAKKPVLKPILSGNAFYTCPMHPQIRQEKPGTCPICGMALEPEDVTLEAQKSHEYHNMFWRFILACFASIPVVVLAMGEHWLTAYVPYSISLWAQALLTTLVVWGCGWPFFVRGWQSIRTRHLNMFTLIAIGTGVAWGYSVGVILFPELLPAVFKARGMLPVYFEAAAVITTLVLLGQVLELKARERTGDAIRALLNLKPTTARRLNEHQQEEEVSLEAVNVGDKLMVRPGEKIPVDGEVMSGQSHVDESMLTGEPMPVSKEPGQKVIGGTLNQEGSFIMRAALIGKDTLLARIITQVSEAQRSQAPIQRLADAVAAWFVPTVLFIAILAFLMWFFVGPPPALNFALMAAISVLIIACPCALGLATPMSIMVGIGEGARRGILIKNAASLERLRKMTTLVVDKTGTLTKGHPVLTDIIPNSGWQEDTLLRLAASLEHHSEHPLAKAIRDEAVARKLSFIEVVDFMAVSGKGAKAQINGQAVAIGNRHWLSVKLDEVPAEALKAQEEGATLLYLSVDNQLVGVFIVRDPIKATSNQAIASLKEKGIEVIMLTGDNTITANAVAKLVGIKKVIAEVLPEEKSRIVSQLQQEGKVVAMAGDGVNDAIALAKADIGLAMGTGSDVAIESAGMTLLTGDLSQLVVAYELSKQTVKNIHQNLFFAFIYNVLGVPIAAGVLYPVMGLLLNPMLAGAAMALSSVSVIINALRLRGKLA</sequence>
<dbReference type="InterPro" id="IPR045800">
    <property type="entry name" value="HMBD"/>
</dbReference>
<dbReference type="SFLD" id="SFLDS00003">
    <property type="entry name" value="Haloacid_Dehalogenase"/>
    <property type="match status" value="1"/>
</dbReference>
<feature type="transmembrane region" description="Helical" evidence="11">
    <location>
        <begin position="178"/>
        <end position="197"/>
    </location>
</feature>
<proteinExistence type="inferred from homology"/>
<dbReference type="InterPro" id="IPR008250">
    <property type="entry name" value="ATPase_P-typ_transduc_dom_A_sf"/>
</dbReference>
<dbReference type="AlphaFoldDB" id="A0A378JQM0"/>
<evidence type="ECO:0000313" key="14">
    <source>
        <dbReference type="EMBL" id="STX55486.1"/>
    </source>
</evidence>
<dbReference type="GO" id="GO:0005886">
    <property type="term" value="C:plasma membrane"/>
    <property type="evidence" value="ECO:0007669"/>
    <property type="project" value="UniProtKB-SubCell"/>
</dbReference>
<dbReference type="InterPro" id="IPR023298">
    <property type="entry name" value="ATPase_P-typ_TM_dom_sf"/>
</dbReference>
<evidence type="ECO:0000256" key="10">
    <source>
        <dbReference type="ARBA" id="ARBA00023136"/>
    </source>
</evidence>
<keyword evidence="5 11" id="KW-0479">Metal-binding</keyword>
<dbReference type="NCBIfam" id="TIGR01511">
    <property type="entry name" value="ATPase-IB1_Cu"/>
    <property type="match status" value="1"/>
</dbReference>
<dbReference type="SFLD" id="SFLDG00002">
    <property type="entry name" value="C1.7:_P-type_atpase_like"/>
    <property type="match status" value="1"/>
</dbReference>
<dbReference type="Pfam" id="PF19335">
    <property type="entry name" value="HMBD"/>
    <property type="match status" value="1"/>
</dbReference>
<accession>A0A378JQM0</accession>
<evidence type="ECO:0000256" key="11">
    <source>
        <dbReference type="RuleBase" id="RU362081"/>
    </source>
</evidence>
<dbReference type="Gene3D" id="3.40.1110.10">
    <property type="entry name" value="Calcium-transporting ATPase, cytoplasmic domain N"/>
    <property type="match status" value="1"/>
</dbReference>
<evidence type="ECO:0000256" key="9">
    <source>
        <dbReference type="ARBA" id="ARBA00022989"/>
    </source>
</evidence>
<dbReference type="PROSITE" id="PS00154">
    <property type="entry name" value="ATPASE_E1_E2"/>
    <property type="match status" value="1"/>
</dbReference>
<keyword evidence="3 11" id="KW-1003">Cell membrane</keyword>
<dbReference type="Proteomes" id="UP000254968">
    <property type="component" value="Unassembled WGS sequence"/>
</dbReference>
<keyword evidence="9 11" id="KW-1133">Transmembrane helix</keyword>
<dbReference type="GO" id="GO:0060003">
    <property type="term" value="P:copper ion export"/>
    <property type="evidence" value="ECO:0007669"/>
    <property type="project" value="UniProtKB-ARBA"/>
</dbReference>
<protein>
    <submittedName>
        <fullName evidence="14">Copper transporting P-type ATPase</fullName>
        <ecNumber evidence="14">3.6.3.4</ecNumber>
    </submittedName>
</protein>
<dbReference type="Gene3D" id="3.40.50.1000">
    <property type="entry name" value="HAD superfamily/HAD-like"/>
    <property type="match status" value="1"/>
</dbReference>
<dbReference type="SUPFAM" id="SSF56784">
    <property type="entry name" value="HAD-like"/>
    <property type="match status" value="1"/>
</dbReference>
<feature type="transmembrane region" description="Helical" evidence="11">
    <location>
        <begin position="335"/>
        <end position="357"/>
    </location>
</feature>
<dbReference type="InterPro" id="IPR036412">
    <property type="entry name" value="HAD-like_sf"/>
</dbReference>
<dbReference type="GO" id="GO:0043682">
    <property type="term" value="F:P-type divalent copper transporter activity"/>
    <property type="evidence" value="ECO:0007669"/>
    <property type="project" value="TreeGrafter"/>
</dbReference>
<evidence type="ECO:0000256" key="3">
    <source>
        <dbReference type="ARBA" id="ARBA00022475"/>
    </source>
</evidence>
<dbReference type="NCBIfam" id="TIGR01494">
    <property type="entry name" value="ATPase_P-type"/>
    <property type="match status" value="1"/>
</dbReference>
<organism evidence="14 15">
    <name type="scientific">Legionella beliardensis</name>
    <dbReference type="NCBI Taxonomy" id="91822"/>
    <lineage>
        <taxon>Bacteria</taxon>
        <taxon>Pseudomonadati</taxon>
        <taxon>Pseudomonadota</taxon>
        <taxon>Gammaproteobacteria</taxon>
        <taxon>Legionellales</taxon>
        <taxon>Legionellaceae</taxon>
        <taxon>Legionella</taxon>
    </lineage>
</organism>
<dbReference type="NCBIfam" id="TIGR01512">
    <property type="entry name" value="ATPase-IB2_Cd"/>
    <property type="match status" value="1"/>
</dbReference>
<dbReference type="Pfam" id="PF00702">
    <property type="entry name" value="Hydrolase"/>
    <property type="match status" value="1"/>
</dbReference>
<feature type="transmembrane region" description="Helical" evidence="11">
    <location>
        <begin position="701"/>
        <end position="723"/>
    </location>
</feature>
<feature type="transmembrane region" description="Helical" evidence="11">
    <location>
        <begin position="110"/>
        <end position="131"/>
    </location>
</feature>
<dbReference type="CDD" id="cd02094">
    <property type="entry name" value="P-type_ATPase_Cu-like"/>
    <property type="match status" value="1"/>
</dbReference>